<sequence>MKTRQGRRQRVSPHVGGNTQRAYAAVRSLKPSCVKKLAGFWVEAGRLGCAVGEGPEGSNGVADDAEVADIHVECVAVTDAAAQQMLAFKRAEESFDGERAVAGGHHDGRCLVDPAAEQGHIGAPLQQTSSRRQATANASLAFLPAAILVRRDRIIAQPSSNGPQLSTTSDLPKILSQGNTLLPNMASIASSGAPSTPGS</sequence>
<organism evidence="1 2">
    <name type="scientific">Mycobacterium lentiflavum</name>
    <dbReference type="NCBI Taxonomy" id="141349"/>
    <lineage>
        <taxon>Bacteria</taxon>
        <taxon>Bacillati</taxon>
        <taxon>Actinomycetota</taxon>
        <taxon>Actinomycetes</taxon>
        <taxon>Mycobacteriales</taxon>
        <taxon>Mycobacteriaceae</taxon>
        <taxon>Mycobacterium</taxon>
        <taxon>Mycobacterium simiae complex</taxon>
    </lineage>
</organism>
<dbReference type="EMBL" id="CP092423">
    <property type="protein sequence ID" value="ULP41585.2"/>
    <property type="molecule type" value="Genomic_DNA"/>
</dbReference>
<evidence type="ECO:0000313" key="1">
    <source>
        <dbReference type="EMBL" id="ULP41585.2"/>
    </source>
</evidence>
<reference evidence="1" key="1">
    <citation type="submission" date="2022-08" db="EMBL/GenBank/DDBJ databases">
        <title>Complete genome sequence of 14 non-tuberculosis mycobacteria type-strains.</title>
        <authorList>
            <person name="Igarashi Y."/>
            <person name="Osugi A."/>
            <person name="Mitarai S."/>
        </authorList>
    </citation>
    <scope>NUCLEOTIDE SEQUENCE</scope>
    <source>
        <strain evidence="1">ATCC 51985</strain>
    </source>
</reference>
<dbReference type="Proteomes" id="UP001055171">
    <property type="component" value="Chromosome"/>
</dbReference>
<evidence type="ECO:0000313" key="2">
    <source>
        <dbReference type="Proteomes" id="UP001055171"/>
    </source>
</evidence>
<dbReference type="RefSeq" id="WP_259608723.1">
    <property type="nucleotide sequence ID" value="NZ_CP092423.2"/>
</dbReference>
<name>A0ABY3UQ56_MYCLN</name>
<keyword evidence="2" id="KW-1185">Reference proteome</keyword>
<proteinExistence type="predicted"/>
<protein>
    <submittedName>
        <fullName evidence="1">Uncharacterized protein</fullName>
    </submittedName>
</protein>
<accession>A0ABY3UQ56</accession>
<gene>
    <name evidence="1" type="ORF">MJO58_22480</name>
</gene>